<dbReference type="EC" id="1.1.1.27" evidence="3 7"/>
<proteinExistence type="inferred from homology"/>
<evidence type="ECO:0000259" key="9">
    <source>
        <dbReference type="Pfam" id="PF00056"/>
    </source>
</evidence>
<feature type="binding site" evidence="7">
    <location>
        <position position="252"/>
    </location>
    <ligand>
        <name>substrate</name>
    </ligand>
</feature>
<comment type="pathway">
    <text evidence="1 7">Fermentation; pyruvate fermentation to lactate; (S)-lactate from pyruvate: step 1/1.</text>
</comment>
<dbReference type="InterPro" id="IPR036291">
    <property type="entry name" value="NAD(P)-bd_dom_sf"/>
</dbReference>
<evidence type="ECO:0000256" key="6">
    <source>
        <dbReference type="ARBA" id="ARBA00049258"/>
    </source>
</evidence>
<comment type="subcellular location">
    <subcellularLocation>
        <location evidence="7">Cytoplasm</location>
    </subcellularLocation>
</comment>
<evidence type="ECO:0000313" key="12">
    <source>
        <dbReference type="Proteomes" id="UP001500622"/>
    </source>
</evidence>
<dbReference type="Gene3D" id="3.40.50.720">
    <property type="entry name" value="NAD(P)-binding Rossmann-like Domain"/>
    <property type="match status" value="1"/>
</dbReference>
<dbReference type="InterPro" id="IPR011304">
    <property type="entry name" value="L-lactate_DH"/>
</dbReference>
<keyword evidence="12" id="KW-1185">Reference proteome</keyword>
<feature type="binding site" evidence="7">
    <location>
        <position position="34"/>
    </location>
    <ligand>
        <name>NAD(+)</name>
        <dbReference type="ChEBI" id="CHEBI:57540"/>
    </ligand>
</feature>
<comment type="subunit">
    <text evidence="7">Homotetramer.</text>
</comment>
<feature type="domain" description="Lactate/malate dehydrogenase C-terminal" evidence="10">
    <location>
        <begin position="166"/>
        <end position="329"/>
    </location>
</feature>
<dbReference type="NCBIfam" id="TIGR01771">
    <property type="entry name" value="L-LDH-NAD"/>
    <property type="match status" value="1"/>
</dbReference>
<feature type="binding site" evidence="7">
    <location>
        <position position="109"/>
    </location>
    <ligand>
        <name>substrate</name>
    </ligand>
</feature>
<comment type="caution">
    <text evidence="7">Lacks conserved residue(s) required for the propagation of feature annotation.</text>
</comment>
<dbReference type="Pfam" id="PF00056">
    <property type="entry name" value="Ldh_1_N"/>
    <property type="match status" value="1"/>
</dbReference>
<comment type="catalytic activity">
    <reaction evidence="6 7">
        <text>(S)-lactate + NAD(+) = pyruvate + NADH + H(+)</text>
        <dbReference type="Rhea" id="RHEA:23444"/>
        <dbReference type="ChEBI" id="CHEBI:15361"/>
        <dbReference type="ChEBI" id="CHEBI:15378"/>
        <dbReference type="ChEBI" id="CHEBI:16651"/>
        <dbReference type="ChEBI" id="CHEBI:57540"/>
        <dbReference type="ChEBI" id="CHEBI:57945"/>
        <dbReference type="EC" id="1.1.1.27"/>
    </reaction>
</comment>
<keyword evidence="4 7" id="KW-0560">Oxidoreductase</keyword>
<dbReference type="PIRSF" id="PIRSF000102">
    <property type="entry name" value="Lac_mal_DH"/>
    <property type="match status" value="1"/>
</dbReference>
<feature type="binding site" evidence="7">
    <location>
        <position position="60"/>
    </location>
    <ligand>
        <name>NAD(+)</name>
        <dbReference type="ChEBI" id="CHEBI:57540"/>
    </ligand>
</feature>
<feature type="region of interest" description="Disordered" evidence="8">
    <location>
        <begin position="1"/>
        <end position="23"/>
    </location>
</feature>
<gene>
    <name evidence="7" type="primary">ldh</name>
    <name evidence="11" type="ORF">GCM10023169_19680</name>
</gene>
<feature type="binding site" evidence="7">
    <location>
        <begin position="141"/>
        <end position="144"/>
    </location>
    <ligand>
        <name>substrate</name>
    </ligand>
</feature>
<dbReference type="InterPro" id="IPR001557">
    <property type="entry name" value="L-lactate/malate_DH"/>
</dbReference>
<feature type="binding site" evidence="7">
    <location>
        <position position="189"/>
    </location>
    <ligand>
        <name>beta-D-fructose 1,6-bisphosphate</name>
        <dbReference type="ChEBI" id="CHEBI:32966"/>
        <note>allosteric activator</note>
    </ligand>
</feature>
<dbReference type="PANTHER" id="PTHR43128">
    <property type="entry name" value="L-2-HYDROXYCARBOXYLATE DEHYDROGENASE (NAD(P)(+))"/>
    <property type="match status" value="1"/>
</dbReference>
<comment type="activity regulation">
    <text evidence="7">Allosterically activated by fructose 1,6-bisphosphate (FBP).</text>
</comment>
<dbReference type="Pfam" id="PF02866">
    <property type="entry name" value="Ldh_1_C"/>
    <property type="match status" value="1"/>
</dbReference>
<evidence type="ECO:0000259" key="10">
    <source>
        <dbReference type="Pfam" id="PF02866"/>
    </source>
</evidence>
<feature type="domain" description="Lactate/malate dehydrogenase N-terminal" evidence="9">
    <location>
        <begin position="25"/>
        <end position="163"/>
    </location>
</feature>
<dbReference type="SUPFAM" id="SSF56327">
    <property type="entry name" value="LDH C-terminal domain-like"/>
    <property type="match status" value="1"/>
</dbReference>
<dbReference type="SUPFAM" id="SSF51735">
    <property type="entry name" value="NAD(P)-binding Rossmann-fold domains"/>
    <property type="match status" value="1"/>
</dbReference>
<keyword evidence="5 7" id="KW-0520">NAD</keyword>
<keyword evidence="7" id="KW-0021">Allosteric enzyme</keyword>
<feature type="modified residue" description="Phosphotyrosine" evidence="7">
    <location>
        <position position="243"/>
    </location>
</feature>
<evidence type="ECO:0000256" key="5">
    <source>
        <dbReference type="ARBA" id="ARBA00023027"/>
    </source>
</evidence>
<sequence length="335" mass="35137">MSEPADVRTAAQPPQGPAGERRRSKVAIVGAGAVGSTLAYACLLRGASREVVLFDRNPEKVEAQALDIAHGIAFTPMGTVDGSDDIAICTDADVVVVTAGAKQKPGQSRRELAGATIGIMRELIPRLTAVAPDATYIMVANPVDAVTYASLAISGLPESRFFGSGTVLDSSRLRYLVAQECGVAVQNVHAYIAGEHGDSELPLWTSAMIGAVPLLEWGARSGGGALDEATRNRIADEVVTSAYRIIAGKGATNYAIGLAVVRIIEAVLRDEHLVLSVSSRLDDYLGISDTCLSVPSIVGKSGVNRQLVPVVSDHELSGLQSSAEEVRSITRQFGF</sequence>
<feature type="binding site" evidence="7">
    <location>
        <begin position="100"/>
        <end position="101"/>
    </location>
    <ligand>
        <name>NAD(+)</name>
        <dbReference type="ChEBI" id="CHEBI:57540"/>
    </ligand>
</feature>
<name>A0ABP8L7I5_9MICO</name>
<reference evidence="12" key="1">
    <citation type="journal article" date="2019" name="Int. J. Syst. Evol. Microbiol.">
        <title>The Global Catalogue of Microorganisms (GCM) 10K type strain sequencing project: providing services to taxonomists for standard genome sequencing and annotation.</title>
        <authorList>
            <consortium name="The Broad Institute Genomics Platform"/>
            <consortium name="The Broad Institute Genome Sequencing Center for Infectious Disease"/>
            <person name="Wu L."/>
            <person name="Ma J."/>
        </authorList>
    </citation>
    <scope>NUCLEOTIDE SEQUENCE [LARGE SCALE GENOMIC DNA]</scope>
    <source>
        <strain evidence="12">JCM 17810</strain>
    </source>
</reference>
<feature type="binding site" evidence="7">
    <location>
        <position position="164"/>
    </location>
    <ligand>
        <name>NAD(+)</name>
        <dbReference type="ChEBI" id="CHEBI:57540"/>
    </ligand>
</feature>
<dbReference type="Proteomes" id="UP001500622">
    <property type="component" value="Unassembled WGS sequence"/>
</dbReference>
<dbReference type="InterPro" id="IPR022383">
    <property type="entry name" value="Lactate/malate_DH_C"/>
</dbReference>
<evidence type="ECO:0000256" key="7">
    <source>
        <dbReference type="HAMAP-Rule" id="MF_00488"/>
    </source>
</evidence>
<evidence type="ECO:0000256" key="3">
    <source>
        <dbReference type="ARBA" id="ARBA00012967"/>
    </source>
</evidence>
<dbReference type="PROSITE" id="PS00064">
    <property type="entry name" value="L_LDH"/>
    <property type="match status" value="1"/>
</dbReference>
<dbReference type="InterPro" id="IPR015955">
    <property type="entry name" value="Lactate_DH/Glyco_Ohase_4_C"/>
</dbReference>
<dbReference type="RefSeq" id="WP_345216081.1">
    <property type="nucleotide sequence ID" value="NZ_BAABGN010000008.1"/>
</dbReference>
<dbReference type="PRINTS" id="PR00086">
    <property type="entry name" value="LLDHDRGNASE"/>
</dbReference>
<feature type="binding site" evidence="7">
    <location>
        <position position="55"/>
    </location>
    <ligand>
        <name>NAD(+)</name>
        <dbReference type="ChEBI" id="CHEBI:57540"/>
    </ligand>
</feature>
<comment type="caution">
    <text evidence="11">The sequence shown here is derived from an EMBL/GenBank/DDBJ whole genome shotgun (WGS) entry which is preliminary data.</text>
</comment>
<organism evidence="11 12">
    <name type="scientific">Georgenia halophila</name>
    <dbReference type="NCBI Taxonomy" id="620889"/>
    <lineage>
        <taxon>Bacteria</taxon>
        <taxon>Bacillati</taxon>
        <taxon>Actinomycetota</taxon>
        <taxon>Actinomycetes</taxon>
        <taxon>Micrococcales</taxon>
        <taxon>Bogoriellaceae</taxon>
        <taxon>Georgenia</taxon>
    </lineage>
</organism>
<dbReference type="PANTHER" id="PTHR43128:SF16">
    <property type="entry name" value="L-LACTATE DEHYDROGENASE"/>
    <property type="match status" value="1"/>
</dbReference>
<evidence type="ECO:0000313" key="11">
    <source>
        <dbReference type="EMBL" id="GAA4423700.1"/>
    </source>
</evidence>
<feature type="binding site" evidence="7">
    <location>
        <begin position="139"/>
        <end position="141"/>
    </location>
    <ligand>
        <name>NAD(+)</name>
        <dbReference type="ChEBI" id="CHEBI:57540"/>
    </ligand>
</feature>
<evidence type="ECO:0000256" key="4">
    <source>
        <dbReference type="ARBA" id="ARBA00023002"/>
    </source>
</evidence>
<feature type="binding site" evidence="7">
    <location>
        <position position="103"/>
    </location>
    <ligand>
        <name>substrate</name>
    </ligand>
</feature>
<accession>A0ABP8L7I5</accession>
<evidence type="ECO:0000256" key="1">
    <source>
        <dbReference type="ARBA" id="ARBA00004843"/>
    </source>
</evidence>
<comment type="function">
    <text evidence="7">Catalyzes the conversion of lactate to pyruvate.</text>
</comment>
<feature type="active site" description="Proton acceptor" evidence="7">
    <location>
        <position position="196"/>
    </location>
</feature>
<keyword evidence="7" id="KW-0963">Cytoplasm</keyword>
<feature type="binding site" evidence="7">
    <location>
        <position position="174"/>
    </location>
    <ligand>
        <name>beta-D-fructose 1,6-bisphosphate</name>
        <dbReference type="ChEBI" id="CHEBI:32966"/>
        <note>allosteric activator</note>
    </ligand>
</feature>
<evidence type="ECO:0000256" key="8">
    <source>
        <dbReference type="SAM" id="MobiDB-lite"/>
    </source>
</evidence>
<comment type="similarity">
    <text evidence="2 7">Belongs to the LDH/MDH superfamily. LDH family.</text>
</comment>
<dbReference type="InterPro" id="IPR018177">
    <property type="entry name" value="L-lactate_DH_AS"/>
</dbReference>
<feature type="binding site" evidence="7">
    <location>
        <begin position="169"/>
        <end position="172"/>
    </location>
    <ligand>
        <name>substrate</name>
    </ligand>
</feature>
<dbReference type="HAMAP" id="MF_00488">
    <property type="entry name" value="Lactate_dehydrog"/>
    <property type="match status" value="1"/>
</dbReference>
<protein>
    <recommendedName>
        <fullName evidence="3 7">L-lactate dehydrogenase</fullName>
        <shortName evidence="7">L-LDH</shortName>
        <ecNumber evidence="3 7">1.1.1.27</ecNumber>
    </recommendedName>
</protein>
<evidence type="ECO:0000256" key="2">
    <source>
        <dbReference type="ARBA" id="ARBA00006054"/>
    </source>
</evidence>
<dbReference type="Gene3D" id="3.90.110.10">
    <property type="entry name" value="Lactate dehydrogenase/glycoside hydrolase, family 4, C-terminal"/>
    <property type="match status" value="1"/>
</dbReference>
<keyword evidence="7" id="KW-0597">Phosphoprotein</keyword>
<dbReference type="EMBL" id="BAABGN010000008">
    <property type="protein sequence ID" value="GAA4423700.1"/>
    <property type="molecule type" value="Genomic_DNA"/>
</dbReference>
<dbReference type="InterPro" id="IPR001236">
    <property type="entry name" value="Lactate/malate_DH_N"/>
</dbReference>